<comment type="subcellular location">
    <subcellularLocation>
        <location evidence="1">Cell outer membrane</location>
        <topology evidence="1">Multi-pass membrane protein</topology>
    </subcellularLocation>
</comment>
<accession>A0A538TGK8</accession>
<organism evidence="4 5">
    <name type="scientific">Eiseniibacteriota bacterium</name>
    <dbReference type="NCBI Taxonomy" id="2212470"/>
    <lineage>
        <taxon>Bacteria</taxon>
        <taxon>Candidatus Eiseniibacteriota</taxon>
    </lineage>
</organism>
<dbReference type="Proteomes" id="UP000317366">
    <property type="component" value="Unassembled WGS sequence"/>
</dbReference>
<dbReference type="AlphaFoldDB" id="A0A538TGK8"/>
<comment type="similarity">
    <text evidence="1">Belongs to the TonB-dependent receptor family.</text>
</comment>
<evidence type="ECO:0000313" key="5">
    <source>
        <dbReference type="Proteomes" id="UP000317366"/>
    </source>
</evidence>
<keyword evidence="1" id="KW-0998">Cell outer membrane</keyword>
<keyword evidence="1" id="KW-0813">Transport</keyword>
<dbReference type="PANTHER" id="PTHR30069">
    <property type="entry name" value="TONB-DEPENDENT OUTER MEMBRANE RECEPTOR"/>
    <property type="match status" value="1"/>
</dbReference>
<comment type="caution">
    <text evidence="4">The sequence shown here is derived from an EMBL/GenBank/DDBJ whole genome shotgun (WGS) entry which is preliminary data.</text>
</comment>
<evidence type="ECO:0000256" key="1">
    <source>
        <dbReference type="PROSITE-ProRule" id="PRU01360"/>
    </source>
</evidence>
<evidence type="ECO:0000259" key="2">
    <source>
        <dbReference type="Pfam" id="PF07715"/>
    </source>
</evidence>
<dbReference type="GO" id="GO:0009279">
    <property type="term" value="C:cell outer membrane"/>
    <property type="evidence" value="ECO:0007669"/>
    <property type="project" value="UniProtKB-SubCell"/>
</dbReference>
<dbReference type="InterPro" id="IPR012910">
    <property type="entry name" value="Plug_dom"/>
</dbReference>
<dbReference type="PANTHER" id="PTHR30069:SF27">
    <property type="entry name" value="BLL4766 PROTEIN"/>
    <property type="match status" value="1"/>
</dbReference>
<dbReference type="GO" id="GO:0044718">
    <property type="term" value="P:siderophore transmembrane transport"/>
    <property type="evidence" value="ECO:0007669"/>
    <property type="project" value="TreeGrafter"/>
</dbReference>
<dbReference type="Gene3D" id="2.170.130.10">
    <property type="entry name" value="TonB-dependent receptor, plug domain"/>
    <property type="match status" value="1"/>
</dbReference>
<gene>
    <name evidence="3" type="ORF">E6K74_07230</name>
    <name evidence="4" type="ORF">E6K77_06535</name>
</gene>
<keyword evidence="1" id="KW-0472">Membrane</keyword>
<protein>
    <submittedName>
        <fullName evidence="4">Plug domain-containing protein</fullName>
    </submittedName>
</protein>
<proteinExistence type="inferred from homology"/>
<dbReference type="EMBL" id="VBOX01000068">
    <property type="protein sequence ID" value="TMQ62775.1"/>
    <property type="molecule type" value="Genomic_DNA"/>
</dbReference>
<name>A0A538TGK8_UNCEI</name>
<evidence type="ECO:0000313" key="6">
    <source>
        <dbReference type="Proteomes" id="UP000319829"/>
    </source>
</evidence>
<dbReference type="Pfam" id="PF07715">
    <property type="entry name" value="Plug"/>
    <property type="match status" value="1"/>
</dbReference>
<feature type="domain" description="TonB-dependent receptor plug" evidence="2">
    <location>
        <begin position="44"/>
        <end position="144"/>
    </location>
</feature>
<dbReference type="InterPro" id="IPR037066">
    <property type="entry name" value="Plug_dom_sf"/>
</dbReference>
<keyword evidence="1" id="KW-0812">Transmembrane</keyword>
<dbReference type="InterPro" id="IPR039426">
    <property type="entry name" value="TonB-dep_rcpt-like"/>
</dbReference>
<dbReference type="SUPFAM" id="SSF56935">
    <property type="entry name" value="Porins"/>
    <property type="match status" value="1"/>
</dbReference>
<evidence type="ECO:0000313" key="4">
    <source>
        <dbReference type="EMBL" id="TMQ62775.1"/>
    </source>
</evidence>
<dbReference type="GO" id="GO:0015344">
    <property type="term" value="F:siderophore uptake transmembrane transporter activity"/>
    <property type="evidence" value="ECO:0007669"/>
    <property type="project" value="TreeGrafter"/>
</dbReference>
<sequence>MIAPLHAYGQTEQVVEPPKTLKQLSLEELFDLEVTSVSKKPEPVSKTAAAIHVVTADDLHRMGVLSLPEALRYIPGVDVARVDSRSYAITARGFNGTVANKLLVLMDGRSVYTPLYSGVFWDVQDAFLEDLEQIEVIRGPGTTVTPVAAGYPGFADGQ</sequence>
<dbReference type="EMBL" id="VBOU01000076">
    <property type="protein sequence ID" value="TMQ54177.1"/>
    <property type="molecule type" value="Genomic_DNA"/>
</dbReference>
<dbReference type="Proteomes" id="UP000319829">
    <property type="component" value="Unassembled WGS sequence"/>
</dbReference>
<evidence type="ECO:0000313" key="3">
    <source>
        <dbReference type="EMBL" id="TMQ54177.1"/>
    </source>
</evidence>
<reference evidence="5 6" key="1">
    <citation type="journal article" date="2019" name="Nat. Microbiol.">
        <title>Mediterranean grassland soil C-N compound turnover is dependent on rainfall and depth, and is mediated by genomically divergent microorganisms.</title>
        <authorList>
            <person name="Diamond S."/>
            <person name="Andeer P.F."/>
            <person name="Li Z."/>
            <person name="Crits-Christoph A."/>
            <person name="Burstein D."/>
            <person name="Anantharaman K."/>
            <person name="Lane K.R."/>
            <person name="Thomas B.C."/>
            <person name="Pan C."/>
            <person name="Northen T.R."/>
            <person name="Banfield J.F."/>
        </authorList>
    </citation>
    <scope>NUCLEOTIDE SEQUENCE [LARGE SCALE GENOMIC DNA]</scope>
    <source>
        <strain evidence="3">WS_4</strain>
        <strain evidence="4">WS_7</strain>
    </source>
</reference>
<keyword evidence="1" id="KW-1134">Transmembrane beta strand</keyword>
<dbReference type="PROSITE" id="PS52016">
    <property type="entry name" value="TONB_DEPENDENT_REC_3"/>
    <property type="match status" value="1"/>
</dbReference>